<keyword evidence="22" id="KW-1160">Virus entry into host cell</keyword>
<keyword evidence="24" id="KW-1015">Disulfide bond</keyword>
<dbReference type="Pfam" id="PF00423">
    <property type="entry name" value="HN"/>
    <property type="match status" value="1"/>
</dbReference>
<evidence type="ECO:0000256" key="24">
    <source>
        <dbReference type="PIRSR" id="PIRSR001072-2"/>
    </source>
</evidence>
<keyword evidence="16" id="KW-1043">Host membrane</keyword>
<evidence type="ECO:0000256" key="7">
    <source>
        <dbReference type="ARBA" id="ARBA00012733"/>
    </source>
</evidence>
<dbReference type="GO" id="GO:0019031">
    <property type="term" value="C:viral envelope"/>
    <property type="evidence" value="ECO:0007669"/>
    <property type="project" value="UniProtKB-KW"/>
</dbReference>
<keyword evidence="18" id="KW-0735">Signal-anchor</keyword>
<keyword evidence="10 25" id="KW-0348">Hemagglutinin</keyword>
<evidence type="ECO:0000256" key="18">
    <source>
        <dbReference type="ARBA" id="ARBA00022968"/>
    </source>
</evidence>
<dbReference type="EMBL" id="KY452442">
    <property type="protein sequence ID" value="ARU83010.1"/>
    <property type="molecule type" value="Viral_cRNA"/>
</dbReference>
<dbReference type="OrthoDB" id="12739at10239"/>
<evidence type="ECO:0000256" key="5">
    <source>
        <dbReference type="ARBA" id="ARBA00004336"/>
    </source>
</evidence>
<keyword evidence="13" id="KW-0378">Hydrolase</keyword>
<organism evidence="27 28">
    <name type="scientific">Antarctic penguin virus A</name>
    <dbReference type="NCBI Taxonomy" id="2006072"/>
    <lineage>
        <taxon>Viruses</taxon>
        <taxon>Riboviria</taxon>
        <taxon>Orthornavirae</taxon>
        <taxon>Negarnaviricota</taxon>
        <taxon>Haploviricotina</taxon>
        <taxon>Monjiviricetes</taxon>
        <taxon>Mononegavirales</taxon>
        <taxon>Paramyxoviridae</taxon>
        <taxon>Avulavirinae</taxon>
        <taxon>Orthoavulavirus</taxon>
        <taxon>Orthoavulavirus borisense</taxon>
        <taxon>Avian orthoavulavirus 17</taxon>
    </lineage>
</organism>
<dbReference type="EC" id="3.2.1.18" evidence="7"/>
<evidence type="ECO:0000256" key="10">
    <source>
        <dbReference type="ARBA" id="ARBA00022546"/>
    </source>
</evidence>
<dbReference type="PIRSF" id="PIRSF001072">
    <property type="entry name" value="Hemagglut-neuramid_paramyxoV"/>
    <property type="match status" value="1"/>
</dbReference>
<feature type="disulfide bond" evidence="24">
    <location>
        <begin position="217"/>
        <end position="278"/>
    </location>
</feature>
<dbReference type="GO" id="GO:0046718">
    <property type="term" value="P:symbiont entry into host cell"/>
    <property type="evidence" value="ECO:0007669"/>
    <property type="project" value="UniProtKB-KW"/>
</dbReference>
<evidence type="ECO:0000256" key="25">
    <source>
        <dbReference type="RuleBase" id="RU004216"/>
    </source>
</evidence>
<evidence type="ECO:0000256" key="12">
    <source>
        <dbReference type="ARBA" id="ARBA00022692"/>
    </source>
</evidence>
<comment type="similarity">
    <text evidence="6 25">Belongs to the paramyxoviruses hemagglutinin-neuraminidase family.</text>
</comment>
<evidence type="ECO:0000256" key="2">
    <source>
        <dbReference type="ARBA" id="ARBA00003028"/>
    </source>
</evidence>
<dbReference type="CDD" id="cd15469">
    <property type="entry name" value="HN"/>
    <property type="match status" value="1"/>
</dbReference>
<feature type="disulfide bond" evidence="24">
    <location>
        <begin position="486"/>
        <end position="496"/>
    </location>
</feature>
<accession>A0A1Y0KBW5</accession>
<keyword evidence="14" id="KW-1161">Viral attachment to host cell</keyword>
<evidence type="ECO:0000256" key="6">
    <source>
        <dbReference type="ARBA" id="ARBA00007701"/>
    </source>
</evidence>
<evidence type="ECO:0000313" key="28">
    <source>
        <dbReference type="Proteomes" id="UP000241245"/>
    </source>
</evidence>
<evidence type="ECO:0000256" key="16">
    <source>
        <dbReference type="ARBA" id="ARBA00022870"/>
    </source>
</evidence>
<protein>
    <recommendedName>
        <fullName evidence="8">Hemagglutinin-neuraminidase</fullName>
        <ecNumber evidence="7">3.2.1.18</ecNumber>
    </recommendedName>
</protein>
<evidence type="ECO:0000256" key="8">
    <source>
        <dbReference type="ARBA" id="ARBA00020643"/>
    </source>
</evidence>
<comment type="function">
    <text evidence="2">Neuraminidase activity ensures the efficient spread of the virus by dissociating the mature virions from the neuraminic acid containing glycoproteins.</text>
</comment>
<comment type="catalytic activity">
    <reaction evidence="1">
        <text>Hydrolysis of alpha-(2-&gt;3)-, alpha-(2-&gt;6)-, alpha-(2-&gt;8)- glycosidic linkages of terminal sialic acid residues in oligosaccharides, glycoproteins, glycolipids, colominic acid and synthetic substrates.</text>
        <dbReference type="EC" id="3.2.1.18"/>
    </reaction>
</comment>
<evidence type="ECO:0000256" key="4">
    <source>
        <dbReference type="ARBA" id="ARBA00004208"/>
    </source>
</evidence>
<dbReference type="RefSeq" id="YP_009508509.1">
    <property type="nucleotide sequence ID" value="NC_039017.1"/>
</dbReference>
<feature type="disulfide bond" evidence="24">
    <location>
        <begin position="203"/>
        <end position="227"/>
    </location>
</feature>
<evidence type="ECO:0000313" key="27">
    <source>
        <dbReference type="EMBL" id="ARU83010.1"/>
    </source>
</evidence>
<dbReference type="SUPFAM" id="SSF50939">
    <property type="entry name" value="Sialidases"/>
    <property type="match status" value="1"/>
</dbReference>
<evidence type="ECO:0000256" key="14">
    <source>
        <dbReference type="ARBA" id="ARBA00022804"/>
    </source>
</evidence>
<comment type="function">
    <text evidence="3">Mediates the viral entry into the host cell together with fusion/F protein. Attaches the virus to sialic acid-containing cell receptors and thereby initiates infection. Binding of HN protein to the receptor induces a conformational change that allows the F protein to trigger virion/cell membranes fusion.</text>
</comment>
<proteinExistence type="inferred from homology"/>
<sequence>MLRAEELPFHLDQVSHSYTTISAMPSIMTSASSQSREHLASRDDDDDSKCTWRLVFRVSAIALLLTILGLSIATFCKIPSKDFEPIIEEAVHEITSILTPLGAGITAILDYCQKIYRQSVLETPLQLSAMQTSILQSLSALSYQISLEANGSNCGAPIHDEAFAGGIETPLFSGKFTNGKQFRVSKYIEHLNFIPAPTTGRGCTRIPSFSLSTSHGCYTHNVILDGCADHGASHQYISIGTLRVSPSGRIYFSTLRSVNLDDGVNRKSCSIAATRYGCDLLCSVVTETERSDYASNPPTRMIHGRLDFGGSYSETDINSQVIFADWAANYPGVGSGVAVDDRILFPIYGGLRAGTPSYNKNYGSYAIYQRSGDVCPDNNATQVRNAKASYIVPLFSNRLIQQAILSIRLDPGLGKDTTLHISSNNVTLMGAEARLVAIDGQVYMYQRGSSWFPAAVLYPIHRKNGTFTFGRPYIYDNFTRPGTGFCSAASRCPNTCITGVYTDAYPIIFSADKKPIGVFGTYLNHRSDRQNPRSAVFFDVTMSNATNVSTPPVGAAYTTSTCFKMTSTGRRYCISIAEIRNTIFGEYRIVPLLVEIEQV</sequence>
<keyword evidence="15" id="KW-0946">Virion</keyword>
<dbReference type="GeneID" id="37619979"/>
<dbReference type="InterPro" id="IPR036278">
    <property type="entry name" value="Sialidase_sf"/>
</dbReference>
<dbReference type="GO" id="GO:0019062">
    <property type="term" value="P:virion attachment to host cell"/>
    <property type="evidence" value="ECO:0007669"/>
    <property type="project" value="UniProtKB-KW"/>
</dbReference>
<feature type="disulfide bond" evidence="24">
    <location>
        <begin position="269"/>
        <end position="282"/>
    </location>
</feature>
<dbReference type="KEGG" id="vg:37619979"/>
<keyword evidence="9" id="KW-1032">Host cell membrane</keyword>
<evidence type="ECO:0000256" key="15">
    <source>
        <dbReference type="ARBA" id="ARBA00022844"/>
    </source>
</evidence>
<dbReference type="GO" id="GO:0004308">
    <property type="term" value="F:exo-alpha-sialidase activity"/>
    <property type="evidence" value="ECO:0007669"/>
    <property type="project" value="UniProtKB-EC"/>
</dbReference>
<evidence type="ECO:0000256" key="9">
    <source>
        <dbReference type="ARBA" id="ARBA00022511"/>
    </source>
</evidence>
<name>A0A1Y0KBW5_9MONO</name>
<keyword evidence="28" id="KW-1185">Reference proteome</keyword>
<dbReference type="Gene3D" id="2.120.10.10">
    <property type="match status" value="1"/>
</dbReference>
<evidence type="ECO:0000256" key="26">
    <source>
        <dbReference type="SAM" id="Phobius"/>
    </source>
</evidence>
<keyword evidence="11" id="KW-0945">Host-virus interaction</keyword>
<evidence type="ECO:0000256" key="19">
    <source>
        <dbReference type="ARBA" id="ARBA00022989"/>
    </source>
</evidence>
<keyword evidence="17 25" id="KW-0261">Viral envelope protein</keyword>
<keyword evidence="20 26" id="KW-0472">Membrane</keyword>
<evidence type="ECO:0000256" key="23">
    <source>
        <dbReference type="ARBA" id="ARBA00066270"/>
    </source>
</evidence>
<evidence type="ECO:0000256" key="13">
    <source>
        <dbReference type="ARBA" id="ARBA00022801"/>
    </source>
</evidence>
<evidence type="ECO:0000256" key="22">
    <source>
        <dbReference type="ARBA" id="ARBA00023296"/>
    </source>
</evidence>
<evidence type="ECO:0000256" key="11">
    <source>
        <dbReference type="ARBA" id="ARBA00022581"/>
    </source>
</evidence>
<evidence type="ECO:0000256" key="3">
    <source>
        <dbReference type="ARBA" id="ARBA00003736"/>
    </source>
</evidence>
<keyword evidence="21" id="KW-0325">Glycoprotein</keyword>
<evidence type="ECO:0000256" key="1">
    <source>
        <dbReference type="ARBA" id="ARBA00000427"/>
    </source>
</evidence>
<evidence type="ECO:0000256" key="21">
    <source>
        <dbReference type="ARBA" id="ARBA00023180"/>
    </source>
</evidence>
<feature type="transmembrane region" description="Helical" evidence="26">
    <location>
        <begin position="54"/>
        <end position="75"/>
    </location>
</feature>
<feature type="disulfide bond" evidence="24">
    <location>
        <begin position="562"/>
        <end position="573"/>
    </location>
</feature>
<comment type="subcellular location">
    <subcellularLocation>
        <location evidence="5">Host cell membrane</location>
        <topology evidence="5">Single-pass type II membrane protein</topology>
    </subcellularLocation>
    <subcellularLocation>
        <location evidence="4">Virion membrane</location>
        <topology evidence="4">Single-pass type II membrane protein</topology>
    </subcellularLocation>
</comment>
<dbReference type="GO" id="GO:0055036">
    <property type="term" value="C:virion membrane"/>
    <property type="evidence" value="ECO:0007669"/>
    <property type="project" value="UniProtKB-SubCell"/>
</dbReference>
<dbReference type="InterPro" id="IPR016285">
    <property type="entry name" value="Hemagglutn-neuramid"/>
</dbReference>
<keyword evidence="19 26" id="KW-1133">Transmembrane helix</keyword>
<evidence type="ECO:0000256" key="20">
    <source>
        <dbReference type="ARBA" id="ARBA00023136"/>
    </source>
</evidence>
<dbReference type="GO" id="GO:0046789">
    <property type="term" value="F:host cell surface receptor binding"/>
    <property type="evidence" value="ECO:0007669"/>
    <property type="project" value="InterPro"/>
</dbReference>
<keyword evidence="12 26" id="KW-0812">Transmembrane</keyword>
<comment type="subunit">
    <text evidence="23">Homotetramer; composed of disulfide-linked homodimers. Interacts with F protein trimer. Interacts with host CG-1B; this interaction inhibits viral adsorption and replication rather than internalization.</text>
</comment>
<dbReference type="Proteomes" id="UP000241245">
    <property type="component" value="Segment"/>
</dbReference>
<dbReference type="GO" id="GO:0020002">
    <property type="term" value="C:host cell plasma membrane"/>
    <property type="evidence" value="ECO:0007669"/>
    <property type="project" value="UniProtKB-SubCell"/>
</dbReference>
<dbReference type="InterPro" id="IPR000665">
    <property type="entry name" value="Hemagglutn/HN"/>
</dbReference>
<reference evidence="27 28" key="1">
    <citation type="submission" date="2017-01" db="EMBL/GenBank/DDBJ databases">
        <title>Novel clade of avian paramyxoviruses in Antarctic Penguins.</title>
        <authorList>
            <person name="Neira V."/>
            <person name="Barriga G."/>
            <person name="Verdugo C."/>
            <person name="Mor S."/>
            <person name="Ng T.F.F."/>
            <person name="Del Rio J J."/>
            <person name="Tapia R."/>
            <person name="Garcia V."/>
            <person name="Rodrigues P."/>
            <person name="Briceno C."/>
            <person name="Medina R."/>
            <person name="Gonzalez-Acuna D."/>
        </authorList>
    </citation>
    <scope>NUCLEOTIDE SEQUENCE [LARGE SCALE GENOMIC DNA]</scope>
    <source>
        <strain evidence="27">001</strain>
    </source>
</reference>
<evidence type="ECO:0000256" key="17">
    <source>
        <dbReference type="ARBA" id="ARBA00022879"/>
    </source>
</evidence>